<keyword evidence="8" id="KW-0539">Nucleus</keyword>
<dbReference type="PANTHER" id="PTHR45878">
    <property type="entry name" value="ZINC FINGER PROTEIN WIP2"/>
    <property type="match status" value="1"/>
</dbReference>
<evidence type="ECO:0000259" key="12">
    <source>
        <dbReference type="PROSITE" id="PS50157"/>
    </source>
</evidence>
<comment type="subcellular location">
    <subcellularLocation>
        <location evidence="1">Nucleus</location>
    </subcellularLocation>
</comment>
<dbReference type="FunFam" id="3.30.160.60:FF:000523">
    <property type="entry name" value="Zinc finger protein WIP2"/>
    <property type="match status" value="1"/>
</dbReference>
<dbReference type="PROSITE" id="PS50157">
    <property type="entry name" value="ZINC_FINGER_C2H2_2"/>
    <property type="match status" value="1"/>
</dbReference>
<evidence type="ECO:0000256" key="8">
    <source>
        <dbReference type="ARBA" id="ARBA00023242"/>
    </source>
</evidence>
<name>A0A8T2TTG8_CERRI</name>
<dbReference type="Pfam" id="PF00096">
    <property type="entry name" value="zf-C2H2"/>
    <property type="match status" value="1"/>
</dbReference>
<feature type="region of interest" description="Disordered" evidence="11">
    <location>
        <begin position="126"/>
        <end position="146"/>
    </location>
</feature>
<dbReference type="PROSITE" id="PS00028">
    <property type="entry name" value="ZINC_FINGER_C2H2_1"/>
    <property type="match status" value="1"/>
</dbReference>
<reference evidence="13" key="1">
    <citation type="submission" date="2021-08" db="EMBL/GenBank/DDBJ databases">
        <title>WGS assembly of Ceratopteris richardii.</title>
        <authorList>
            <person name="Marchant D.B."/>
            <person name="Chen G."/>
            <person name="Jenkins J."/>
            <person name="Shu S."/>
            <person name="Leebens-Mack J."/>
            <person name="Grimwood J."/>
            <person name="Schmutz J."/>
            <person name="Soltis P."/>
            <person name="Soltis D."/>
            <person name="Chen Z.-H."/>
        </authorList>
    </citation>
    <scope>NUCLEOTIDE SEQUENCE</scope>
    <source>
        <strain evidence="13">Whitten #5841</strain>
        <tissue evidence="13">Leaf</tissue>
    </source>
</reference>
<dbReference type="InterPro" id="IPR043584">
    <property type="entry name" value="WIP1/2/3/4/5/6"/>
</dbReference>
<dbReference type="Proteomes" id="UP000825935">
    <property type="component" value="Chromosome 11"/>
</dbReference>
<keyword evidence="3" id="KW-0677">Repeat</keyword>
<evidence type="ECO:0000256" key="5">
    <source>
        <dbReference type="ARBA" id="ARBA00022833"/>
    </source>
</evidence>
<evidence type="ECO:0000256" key="7">
    <source>
        <dbReference type="ARBA" id="ARBA00023163"/>
    </source>
</evidence>
<proteinExistence type="inferred from homology"/>
<evidence type="ECO:0000256" key="10">
    <source>
        <dbReference type="PROSITE-ProRule" id="PRU00042"/>
    </source>
</evidence>
<evidence type="ECO:0000256" key="11">
    <source>
        <dbReference type="SAM" id="MobiDB-lite"/>
    </source>
</evidence>
<sequence length="476" mass="53139">MNSNYDLPCSLGLLQTAGILHRDAADLPVQESMSSEKATDQSGNCRQSSSSMLIQFIKEDLHSPGYGDDPFARGRDSDLSRAMDSTYNYPAELTEVRKHYSEGSSESEILGMKALPLLNIGPVKEEESNALSRSSSPDNANYRDDTREKYDVVYGVRVDLQIGLPSYGGSSTPRSGSGPSSHERLKVEDGQRTSNESSSPSNSIDGGNEAEGPMQTSPLEEGQYWIPSAAQIMVGPTQFVCPLCGKAFNRFNNMQMHLWGHGSQYRGGPDSLKGSQSTSATQLLRMPCFCCVEGCRNHRDHPRAKPLKDFRTLQTHFKRKHGMRPFACRKCSKAFAVRGDWRTHEKNCGKLWYCSCGSDFKHKRSLKDHIRAFGDSHTPLEARSTPLAQLEEQMFPSQNHEQRPRRTDYYSHASQPTSLREVQIAIPSNPPQSSLTFPSQNQQIPLSTLQNLHYHLPEAVPTPSRHSSPHSFLFKQ</sequence>
<dbReference type="AlphaFoldDB" id="A0A8T2TTG8"/>
<accession>A0A8T2TTG8</accession>
<gene>
    <name evidence="13" type="ORF">KP509_11G037100</name>
</gene>
<dbReference type="InterPro" id="IPR013087">
    <property type="entry name" value="Znf_C2H2_type"/>
</dbReference>
<feature type="compositionally biased region" description="Polar residues" evidence="11">
    <location>
        <begin position="129"/>
        <end position="139"/>
    </location>
</feature>
<comment type="similarity">
    <text evidence="9">Belongs to the WIP C2H2-type zinc-finger protein family.</text>
</comment>
<evidence type="ECO:0000313" key="14">
    <source>
        <dbReference type="Proteomes" id="UP000825935"/>
    </source>
</evidence>
<evidence type="ECO:0000256" key="4">
    <source>
        <dbReference type="ARBA" id="ARBA00022771"/>
    </source>
</evidence>
<dbReference type="OrthoDB" id="6077919at2759"/>
<dbReference type="GO" id="GO:0008270">
    <property type="term" value="F:zinc ion binding"/>
    <property type="evidence" value="ECO:0007669"/>
    <property type="project" value="UniProtKB-KW"/>
</dbReference>
<dbReference type="EMBL" id="CM035416">
    <property type="protein sequence ID" value="KAH7425036.1"/>
    <property type="molecule type" value="Genomic_DNA"/>
</dbReference>
<feature type="region of interest" description="Disordered" evidence="11">
    <location>
        <begin position="164"/>
        <end position="217"/>
    </location>
</feature>
<evidence type="ECO:0000313" key="13">
    <source>
        <dbReference type="EMBL" id="KAH7425036.1"/>
    </source>
</evidence>
<dbReference type="GO" id="GO:0005634">
    <property type="term" value="C:nucleus"/>
    <property type="evidence" value="ECO:0007669"/>
    <property type="project" value="UniProtKB-SubCell"/>
</dbReference>
<evidence type="ECO:0000256" key="1">
    <source>
        <dbReference type="ARBA" id="ARBA00004123"/>
    </source>
</evidence>
<dbReference type="InterPro" id="IPR036236">
    <property type="entry name" value="Znf_C2H2_sf"/>
</dbReference>
<evidence type="ECO:0000256" key="3">
    <source>
        <dbReference type="ARBA" id="ARBA00022737"/>
    </source>
</evidence>
<feature type="domain" description="C2H2-type" evidence="12">
    <location>
        <begin position="239"/>
        <end position="266"/>
    </location>
</feature>
<dbReference type="SUPFAM" id="SSF57667">
    <property type="entry name" value="beta-beta-alpha zinc fingers"/>
    <property type="match status" value="2"/>
</dbReference>
<dbReference type="InterPro" id="IPR055187">
    <property type="entry name" value="C2CH-3rd_BIRD-IDD"/>
</dbReference>
<keyword evidence="5" id="KW-0862">Zinc</keyword>
<keyword evidence="7" id="KW-0804">Transcription</keyword>
<dbReference type="Gene3D" id="3.30.160.60">
    <property type="entry name" value="Classic Zinc Finger"/>
    <property type="match status" value="1"/>
</dbReference>
<protein>
    <recommendedName>
        <fullName evidence="12">C2H2-type domain-containing protein</fullName>
    </recommendedName>
</protein>
<dbReference type="GO" id="GO:0003700">
    <property type="term" value="F:DNA-binding transcription factor activity"/>
    <property type="evidence" value="ECO:0007669"/>
    <property type="project" value="InterPro"/>
</dbReference>
<feature type="compositionally biased region" description="Basic and acidic residues" evidence="11">
    <location>
        <begin position="181"/>
        <end position="191"/>
    </location>
</feature>
<keyword evidence="4 10" id="KW-0863">Zinc-finger</keyword>
<organism evidence="13 14">
    <name type="scientific">Ceratopteris richardii</name>
    <name type="common">Triangle waterfern</name>
    <dbReference type="NCBI Taxonomy" id="49495"/>
    <lineage>
        <taxon>Eukaryota</taxon>
        <taxon>Viridiplantae</taxon>
        <taxon>Streptophyta</taxon>
        <taxon>Embryophyta</taxon>
        <taxon>Tracheophyta</taxon>
        <taxon>Polypodiopsida</taxon>
        <taxon>Polypodiidae</taxon>
        <taxon>Polypodiales</taxon>
        <taxon>Pteridineae</taxon>
        <taxon>Pteridaceae</taxon>
        <taxon>Parkerioideae</taxon>
        <taxon>Ceratopteris</taxon>
    </lineage>
</organism>
<feature type="compositionally biased region" description="Low complexity" evidence="11">
    <location>
        <begin position="165"/>
        <end position="180"/>
    </location>
</feature>
<keyword evidence="6" id="KW-0805">Transcription regulation</keyword>
<dbReference type="InterPro" id="IPR059161">
    <property type="entry name" value="Znf-C2H2_STOP1/2_3rd"/>
</dbReference>
<keyword evidence="14" id="KW-1185">Reference proteome</keyword>
<evidence type="ECO:0000256" key="6">
    <source>
        <dbReference type="ARBA" id="ARBA00023015"/>
    </source>
</evidence>
<feature type="compositionally biased region" description="Low complexity" evidence="11">
    <location>
        <begin position="194"/>
        <end position="203"/>
    </location>
</feature>
<dbReference type="SMART" id="SM00355">
    <property type="entry name" value="ZnF_C2H2"/>
    <property type="match status" value="2"/>
</dbReference>
<dbReference type="Pfam" id="PF23115">
    <property type="entry name" value="zf-C2H2_STOP2_3rd"/>
    <property type="match status" value="1"/>
</dbReference>
<dbReference type="PANTHER" id="PTHR45878:SF1">
    <property type="entry name" value="ZINC FINGER PROTEIN WIP2"/>
    <property type="match status" value="1"/>
</dbReference>
<evidence type="ECO:0000256" key="2">
    <source>
        <dbReference type="ARBA" id="ARBA00022723"/>
    </source>
</evidence>
<evidence type="ECO:0000256" key="9">
    <source>
        <dbReference type="ARBA" id="ARBA00023452"/>
    </source>
</evidence>
<comment type="caution">
    <text evidence="13">The sequence shown here is derived from an EMBL/GenBank/DDBJ whole genome shotgun (WGS) entry which is preliminary data.</text>
</comment>
<keyword evidence="2" id="KW-0479">Metal-binding</keyword>
<dbReference type="Pfam" id="PF22995">
    <property type="entry name" value="C2CH-3rd_BIRD-IDD"/>
    <property type="match status" value="1"/>
</dbReference>